<organism evidence="1">
    <name type="scientific">Anguilla anguilla</name>
    <name type="common">European freshwater eel</name>
    <name type="synonym">Muraena anguilla</name>
    <dbReference type="NCBI Taxonomy" id="7936"/>
    <lineage>
        <taxon>Eukaryota</taxon>
        <taxon>Metazoa</taxon>
        <taxon>Chordata</taxon>
        <taxon>Craniata</taxon>
        <taxon>Vertebrata</taxon>
        <taxon>Euteleostomi</taxon>
        <taxon>Actinopterygii</taxon>
        <taxon>Neopterygii</taxon>
        <taxon>Teleostei</taxon>
        <taxon>Anguilliformes</taxon>
        <taxon>Anguillidae</taxon>
        <taxon>Anguilla</taxon>
    </lineage>
</organism>
<name>A0A0E9TST7_ANGAN</name>
<proteinExistence type="predicted"/>
<reference evidence="1" key="1">
    <citation type="submission" date="2014-11" db="EMBL/GenBank/DDBJ databases">
        <authorList>
            <person name="Amaro Gonzalez C."/>
        </authorList>
    </citation>
    <scope>NUCLEOTIDE SEQUENCE</scope>
</reference>
<sequence length="14" mass="1444">MASGRVGKGVQLKL</sequence>
<dbReference type="EMBL" id="GBXM01051838">
    <property type="protein sequence ID" value="JAH56739.1"/>
    <property type="molecule type" value="Transcribed_RNA"/>
</dbReference>
<reference evidence="1" key="2">
    <citation type="journal article" date="2015" name="Fish Shellfish Immunol.">
        <title>Early steps in the European eel (Anguilla anguilla)-Vibrio vulnificus interaction in the gills: Role of the RtxA13 toxin.</title>
        <authorList>
            <person name="Callol A."/>
            <person name="Pajuelo D."/>
            <person name="Ebbesson L."/>
            <person name="Teles M."/>
            <person name="MacKenzie S."/>
            <person name="Amaro C."/>
        </authorList>
    </citation>
    <scope>NUCLEOTIDE SEQUENCE</scope>
</reference>
<protein>
    <submittedName>
        <fullName evidence="1">Uncharacterized protein</fullName>
    </submittedName>
</protein>
<evidence type="ECO:0000313" key="1">
    <source>
        <dbReference type="EMBL" id="JAH56739.1"/>
    </source>
</evidence>
<accession>A0A0E9TST7</accession>